<keyword evidence="6 10" id="KW-0808">Transferase</keyword>
<comment type="subcellular location">
    <subcellularLocation>
        <location evidence="2 10">Cytoplasm</location>
    </subcellularLocation>
</comment>
<dbReference type="NCBIfam" id="TIGR01239">
    <property type="entry name" value="galT_2"/>
    <property type="match status" value="1"/>
</dbReference>
<dbReference type="PATRIC" id="fig|1203606.4.peg.1161"/>
<sequence>MIDTAVAKLVRYAENTGLIAPEDHIWAVNTLLEALKLDSYEEPVLDDAPIDLPAVLDELMDDAHARGVMENDSIVYRDLFDTSLMGRLTPPPREVIAKFRALYAQNPVEATNWYYKFSQDTNYIRRDRIARDMQWKADTAYGELDITINLSKPEKDPKAIAAARDLPAASYPKCQLCPENAGYAGRVNHPARQNHRIIPITIDQTPWYMQYSPYVYYNEHCIVFNSVHTPMKIDRACFRKLLDFIGQFPHYFVGSNADLPIVGGSILAHDHFQGGRYEFAMAKAPVETELHFTGFDDIRAGIVRWPMSVIRLTAADPDRLVELADRILNAWRGYTDVEATIFAETDGVPHNTITPIARRRGSDYEIDLVLRNNLTTEEHPLGLYHPHAELHHIKKENIGLIEVMGLAVLPARLKNELAVLGEKMVKGEDLRADPLTASHAEWAERIMQENEVTADNVTDILQREVGLVFAQVLEHAGVYKRTEEGKKAFLRFAESVNA</sequence>
<dbReference type="PROSITE" id="PS01163">
    <property type="entry name" value="GAL_P_UDP_TRANSF_II"/>
    <property type="match status" value="1"/>
</dbReference>
<gene>
    <name evidence="10" type="primary">galT</name>
    <name evidence="13" type="ORF">HMPREF1526_01199</name>
</gene>
<dbReference type="Proteomes" id="UP000013981">
    <property type="component" value="Unassembled WGS sequence"/>
</dbReference>
<dbReference type="AlphaFoldDB" id="R8W0U4"/>
<evidence type="ECO:0000256" key="7">
    <source>
        <dbReference type="ARBA" id="ARBA00022695"/>
    </source>
</evidence>
<dbReference type="PIRSF" id="PIRSF006005">
    <property type="entry name" value="GalT_BS"/>
    <property type="match status" value="1"/>
</dbReference>
<dbReference type="PANTHER" id="PTHR39191">
    <property type="entry name" value="GALACTOSE-1-PHOSPHATE URIDYLYLTRANSFERASE"/>
    <property type="match status" value="1"/>
</dbReference>
<dbReference type="HOGENOM" id="CLU_047799_0_0_9"/>
<dbReference type="UniPathway" id="UPA00214"/>
<evidence type="ECO:0000256" key="6">
    <source>
        <dbReference type="ARBA" id="ARBA00022679"/>
    </source>
</evidence>
<comment type="similarity">
    <text evidence="4 10">Belongs to the galactose-1-phosphate uridylyltransferase type 2 family.</text>
</comment>
<evidence type="ECO:0000256" key="5">
    <source>
        <dbReference type="ARBA" id="ARBA00022490"/>
    </source>
</evidence>
<dbReference type="eggNOG" id="COG4468">
    <property type="taxonomic scope" value="Bacteria"/>
</dbReference>
<comment type="pathway">
    <text evidence="3 10">Carbohydrate metabolism; galactose metabolism.</text>
</comment>
<dbReference type="HAMAP" id="MF_00571">
    <property type="entry name" value="GalP_UDP_trans"/>
    <property type="match status" value="1"/>
</dbReference>
<accession>R8W0U4</accession>
<evidence type="ECO:0000256" key="10">
    <source>
        <dbReference type="HAMAP-Rule" id="MF_00571"/>
    </source>
</evidence>
<organism evidence="13 14">
    <name type="scientific">Butyricicoccus pullicaecorum 1.2</name>
    <dbReference type="NCBI Taxonomy" id="1203606"/>
    <lineage>
        <taxon>Bacteria</taxon>
        <taxon>Bacillati</taxon>
        <taxon>Bacillota</taxon>
        <taxon>Clostridia</taxon>
        <taxon>Eubacteriales</taxon>
        <taxon>Butyricicoccaceae</taxon>
        <taxon>Butyricicoccus</taxon>
    </lineage>
</organism>
<keyword evidence="5 10" id="KW-0963">Cytoplasm</keyword>
<keyword evidence="9 10" id="KW-0119">Carbohydrate metabolism</keyword>
<dbReference type="GO" id="GO:0005737">
    <property type="term" value="C:cytoplasm"/>
    <property type="evidence" value="ECO:0007669"/>
    <property type="project" value="UniProtKB-SubCell"/>
</dbReference>
<dbReference type="RefSeq" id="WP_016147370.1">
    <property type="nucleotide sequence ID" value="NZ_KB976103.1"/>
</dbReference>
<evidence type="ECO:0000256" key="9">
    <source>
        <dbReference type="ARBA" id="ARBA00023277"/>
    </source>
</evidence>
<dbReference type="InterPro" id="IPR000766">
    <property type="entry name" value="GalP_uridyl_Trfase_II"/>
</dbReference>
<feature type="domain" description="Galactose-1-phosphate uridyl transferase N-terminal" evidence="11">
    <location>
        <begin position="50"/>
        <end position="230"/>
    </location>
</feature>
<reference evidence="13 14" key="1">
    <citation type="submission" date="2013-01" db="EMBL/GenBank/DDBJ databases">
        <title>The Genome Sequence of Butyricicoccus pullicaecorum 1.2.</title>
        <authorList>
            <consortium name="The Broad Institute Genome Sequencing Platform"/>
            <person name="Earl A."/>
            <person name="Ward D."/>
            <person name="Feldgarden M."/>
            <person name="Gevers D."/>
            <person name="Van Immerseel F."/>
            <person name="Eeckhaut V."/>
            <person name="Walker B."/>
            <person name="Young S.K."/>
            <person name="Zeng Q."/>
            <person name="Gargeya S."/>
            <person name="Fitzgerald M."/>
            <person name="Haas B."/>
            <person name="Abouelleil A."/>
            <person name="Alvarado L."/>
            <person name="Arachchi H.M."/>
            <person name="Berlin A.M."/>
            <person name="Chapman S.B."/>
            <person name="Dewar J."/>
            <person name="Goldberg J."/>
            <person name="Griggs A."/>
            <person name="Gujja S."/>
            <person name="Hansen M."/>
            <person name="Howarth C."/>
            <person name="Imamovic A."/>
            <person name="Larimer J."/>
            <person name="McCowan C."/>
            <person name="Murphy C."/>
            <person name="Neiman D."/>
            <person name="Pearson M."/>
            <person name="Priest M."/>
            <person name="Roberts A."/>
            <person name="Saif S."/>
            <person name="Shea T."/>
            <person name="Sisk P."/>
            <person name="Sykes S."/>
            <person name="Wortman J."/>
            <person name="Nusbaum C."/>
            <person name="Birren B."/>
        </authorList>
    </citation>
    <scope>NUCLEOTIDE SEQUENCE [LARGE SCALE GENOMIC DNA]</scope>
    <source>
        <strain evidence="13 14">1.2</strain>
    </source>
</reference>
<evidence type="ECO:0000256" key="4">
    <source>
        <dbReference type="ARBA" id="ARBA00008706"/>
    </source>
</evidence>
<protein>
    <recommendedName>
        <fullName evidence="10">Galactose-1-phosphate uridylyltransferase</fullName>
        <shortName evidence="10">Gal-1-P uridylyltransferase</shortName>
        <ecNumber evidence="10">2.7.7.12</ecNumber>
    </recommendedName>
    <alternativeName>
        <fullName evidence="10">UDP-glucose--hexose-1-phosphate uridylyltransferase</fullName>
    </alternativeName>
</protein>
<dbReference type="GO" id="GO:0006012">
    <property type="term" value="P:galactose metabolic process"/>
    <property type="evidence" value="ECO:0007669"/>
    <property type="project" value="UniProtKB-UniRule"/>
</dbReference>
<name>R8W0U4_9FIRM</name>
<dbReference type="OrthoDB" id="2293at2"/>
<evidence type="ECO:0000256" key="3">
    <source>
        <dbReference type="ARBA" id="ARBA00004947"/>
    </source>
</evidence>
<proteinExistence type="inferred from homology"/>
<dbReference type="NCBIfam" id="NF003629">
    <property type="entry name" value="PRK05270.1-2"/>
    <property type="match status" value="1"/>
</dbReference>
<dbReference type="InterPro" id="IPR023425">
    <property type="entry name" value="GalP_uridyl_Trfase_II_CS"/>
</dbReference>
<evidence type="ECO:0000256" key="8">
    <source>
        <dbReference type="ARBA" id="ARBA00023144"/>
    </source>
</evidence>
<evidence type="ECO:0000313" key="13">
    <source>
        <dbReference type="EMBL" id="EOQ38171.1"/>
    </source>
</evidence>
<keyword evidence="7 10" id="KW-0548">Nucleotidyltransferase</keyword>
<keyword evidence="14" id="KW-1185">Reference proteome</keyword>
<dbReference type="EC" id="2.7.7.12" evidence="10"/>
<evidence type="ECO:0000256" key="1">
    <source>
        <dbReference type="ARBA" id="ARBA00001107"/>
    </source>
</evidence>
<feature type="domain" description="Galactose-1-phosphate uridyl transferase C-terminal" evidence="12">
    <location>
        <begin position="246"/>
        <end position="443"/>
    </location>
</feature>
<dbReference type="EMBL" id="AQOB01000004">
    <property type="protein sequence ID" value="EOQ38171.1"/>
    <property type="molecule type" value="Genomic_DNA"/>
</dbReference>
<dbReference type="Pfam" id="PF01087">
    <property type="entry name" value="GalP_UDP_transf"/>
    <property type="match status" value="1"/>
</dbReference>
<keyword evidence="8 10" id="KW-0299">Galactose metabolism</keyword>
<dbReference type="PANTHER" id="PTHR39191:SF1">
    <property type="entry name" value="DUF4922 DOMAIN-CONTAINING PROTEIN"/>
    <property type="match status" value="1"/>
</dbReference>
<dbReference type="InterPro" id="IPR005850">
    <property type="entry name" value="GalP_Utransf_C"/>
</dbReference>
<evidence type="ECO:0000259" key="11">
    <source>
        <dbReference type="Pfam" id="PF01087"/>
    </source>
</evidence>
<dbReference type="InterPro" id="IPR005849">
    <property type="entry name" value="GalP_Utransf_N"/>
</dbReference>
<dbReference type="Pfam" id="PF02744">
    <property type="entry name" value="GalP_UDP_tr_C"/>
    <property type="match status" value="1"/>
</dbReference>
<evidence type="ECO:0000313" key="14">
    <source>
        <dbReference type="Proteomes" id="UP000013981"/>
    </source>
</evidence>
<comment type="caution">
    <text evidence="13">The sequence shown here is derived from an EMBL/GenBank/DDBJ whole genome shotgun (WGS) entry which is preliminary data.</text>
</comment>
<evidence type="ECO:0000256" key="2">
    <source>
        <dbReference type="ARBA" id="ARBA00004496"/>
    </source>
</evidence>
<dbReference type="GO" id="GO:0008108">
    <property type="term" value="F:UDP-glucose:hexose-1-phosphate uridylyltransferase activity"/>
    <property type="evidence" value="ECO:0007669"/>
    <property type="project" value="UniProtKB-UniRule"/>
</dbReference>
<evidence type="ECO:0000259" key="12">
    <source>
        <dbReference type="Pfam" id="PF02744"/>
    </source>
</evidence>
<comment type="catalytic activity">
    <reaction evidence="1 10">
        <text>alpha-D-galactose 1-phosphate + UDP-alpha-D-glucose = alpha-D-glucose 1-phosphate + UDP-alpha-D-galactose</text>
        <dbReference type="Rhea" id="RHEA:13989"/>
        <dbReference type="ChEBI" id="CHEBI:58336"/>
        <dbReference type="ChEBI" id="CHEBI:58601"/>
        <dbReference type="ChEBI" id="CHEBI:58885"/>
        <dbReference type="ChEBI" id="CHEBI:66914"/>
        <dbReference type="EC" id="2.7.7.12"/>
    </reaction>
</comment>